<evidence type="ECO:0000256" key="3">
    <source>
        <dbReference type="ARBA" id="ARBA00022692"/>
    </source>
</evidence>
<evidence type="ECO:0000256" key="2">
    <source>
        <dbReference type="ARBA" id="ARBA00022448"/>
    </source>
</evidence>
<feature type="transmembrane region" description="Helical" evidence="6">
    <location>
        <begin position="171"/>
        <end position="189"/>
    </location>
</feature>
<feature type="transmembrane region" description="Helical" evidence="6">
    <location>
        <begin position="278"/>
        <end position="300"/>
    </location>
</feature>
<keyword evidence="8" id="KW-1185">Reference proteome</keyword>
<feature type="transmembrane region" description="Helical" evidence="6">
    <location>
        <begin position="195"/>
        <end position="216"/>
    </location>
</feature>
<comment type="subcellular location">
    <subcellularLocation>
        <location evidence="1">Membrane</location>
        <topology evidence="1">Multi-pass membrane protein</topology>
    </subcellularLocation>
</comment>
<reference evidence="7" key="1">
    <citation type="submission" date="2021-10" db="EMBL/GenBank/DDBJ databases">
        <authorList>
            <person name="Piombo E."/>
        </authorList>
    </citation>
    <scope>NUCLEOTIDE SEQUENCE</scope>
</reference>
<sequence length="486" mass="52956">MGSIQQTAATEAGSTALKPQEPIADDDLDLMQLTGHKPVLERNYSRFALLAFSFMIVDSWSGIIGSLAAGISSGGTVMLIYGSIAVTILTLAVAASLAEIASSYPTSGGQYHWTAELAPQRWSAVLSWYCGYFNVIGWCVVSASITIVLGQFLMAMIILKHPDIEYARWQGFVIYESLNLIFTLINIYAQKVLPIIHSMGFYICITAFFVVNMTMIGSAYPKNSVQFVFSTFTNGTGWKSDGVAFIVGLTAPAFSYGGLDSAVHMAEEMKDARRNLPFIIMSTVCIGFFTMIVTCITISFCIRDIDAVLATTTGVPSLEIFYQATRSKAVSIFLLSIMLYLACAAVIGSQQTANRLIWAFARDGALPYSNQRKVPVKAALLCWFIVAVLGCVYLGSSTAFNALVGCNVLLANISFAFPIALLLFGRRKHLKPSLFPLGNVLGPVLNSIALIWIVFMVIFFNMPFTMPATAGNMSEIVIFLRSNDLY</sequence>
<name>A0A9N9YQS6_9HYPO</name>
<dbReference type="PIRSF" id="PIRSF006060">
    <property type="entry name" value="AA_transporter"/>
    <property type="match status" value="1"/>
</dbReference>
<feature type="transmembrane region" description="Helical" evidence="6">
    <location>
        <begin position="378"/>
        <end position="396"/>
    </location>
</feature>
<feature type="transmembrane region" description="Helical" evidence="6">
    <location>
        <begin position="437"/>
        <end position="460"/>
    </location>
</feature>
<dbReference type="GO" id="GO:0016020">
    <property type="term" value="C:membrane"/>
    <property type="evidence" value="ECO:0007669"/>
    <property type="project" value="UniProtKB-SubCell"/>
</dbReference>
<evidence type="ECO:0000313" key="7">
    <source>
        <dbReference type="EMBL" id="CAH0033152.1"/>
    </source>
</evidence>
<dbReference type="PANTHER" id="PTHR45649:SF7">
    <property type="entry name" value="CHOLINE TRANSPORT PROTEIN"/>
    <property type="match status" value="1"/>
</dbReference>
<feature type="transmembrane region" description="Helical" evidence="6">
    <location>
        <begin position="402"/>
        <end position="425"/>
    </location>
</feature>
<evidence type="ECO:0000256" key="6">
    <source>
        <dbReference type="SAM" id="Phobius"/>
    </source>
</evidence>
<feature type="transmembrane region" description="Helical" evidence="6">
    <location>
        <begin position="78"/>
        <end position="98"/>
    </location>
</feature>
<dbReference type="Gene3D" id="1.20.1740.10">
    <property type="entry name" value="Amino acid/polyamine transporter I"/>
    <property type="match status" value="1"/>
</dbReference>
<dbReference type="OrthoDB" id="2417308at2759"/>
<dbReference type="Pfam" id="PF13520">
    <property type="entry name" value="AA_permease_2"/>
    <property type="match status" value="1"/>
</dbReference>
<dbReference type="AlphaFoldDB" id="A0A9N9YQS6"/>
<evidence type="ECO:0008006" key="9">
    <source>
        <dbReference type="Google" id="ProtNLM"/>
    </source>
</evidence>
<dbReference type="InterPro" id="IPR002293">
    <property type="entry name" value="AA/rel_permease1"/>
</dbReference>
<accession>A0A9N9YQS6</accession>
<keyword evidence="2" id="KW-0813">Transport</keyword>
<keyword evidence="5 6" id="KW-0472">Membrane</keyword>
<dbReference type="EMBL" id="CABFNQ020000746">
    <property type="protein sequence ID" value="CAH0033152.1"/>
    <property type="molecule type" value="Genomic_DNA"/>
</dbReference>
<dbReference type="GO" id="GO:0022857">
    <property type="term" value="F:transmembrane transporter activity"/>
    <property type="evidence" value="ECO:0007669"/>
    <property type="project" value="InterPro"/>
</dbReference>
<comment type="caution">
    <text evidence="7">The sequence shown here is derived from an EMBL/GenBank/DDBJ whole genome shotgun (WGS) entry which is preliminary data.</text>
</comment>
<gene>
    <name evidence="7" type="ORF">CRHIZ90672A_00017442</name>
</gene>
<evidence type="ECO:0000256" key="1">
    <source>
        <dbReference type="ARBA" id="ARBA00004141"/>
    </source>
</evidence>
<organism evidence="7 8">
    <name type="scientific">Clonostachys rhizophaga</name>
    <dbReference type="NCBI Taxonomy" id="160324"/>
    <lineage>
        <taxon>Eukaryota</taxon>
        <taxon>Fungi</taxon>
        <taxon>Dikarya</taxon>
        <taxon>Ascomycota</taxon>
        <taxon>Pezizomycotina</taxon>
        <taxon>Sordariomycetes</taxon>
        <taxon>Hypocreomycetidae</taxon>
        <taxon>Hypocreales</taxon>
        <taxon>Bionectriaceae</taxon>
        <taxon>Clonostachys</taxon>
    </lineage>
</organism>
<feature type="transmembrane region" description="Helical" evidence="6">
    <location>
        <begin position="135"/>
        <end position="159"/>
    </location>
</feature>
<feature type="transmembrane region" description="Helical" evidence="6">
    <location>
        <begin position="47"/>
        <end position="71"/>
    </location>
</feature>
<evidence type="ECO:0000313" key="8">
    <source>
        <dbReference type="Proteomes" id="UP000696573"/>
    </source>
</evidence>
<evidence type="ECO:0000256" key="4">
    <source>
        <dbReference type="ARBA" id="ARBA00022989"/>
    </source>
</evidence>
<keyword evidence="4 6" id="KW-1133">Transmembrane helix</keyword>
<dbReference type="Proteomes" id="UP000696573">
    <property type="component" value="Unassembled WGS sequence"/>
</dbReference>
<proteinExistence type="predicted"/>
<keyword evidence="3 6" id="KW-0812">Transmembrane</keyword>
<dbReference type="PANTHER" id="PTHR45649">
    <property type="entry name" value="AMINO-ACID PERMEASE BAT1"/>
    <property type="match status" value="1"/>
</dbReference>
<evidence type="ECO:0000256" key="5">
    <source>
        <dbReference type="ARBA" id="ARBA00023136"/>
    </source>
</evidence>
<protein>
    <recommendedName>
        <fullName evidence="9">Amino acid transporter</fullName>
    </recommendedName>
</protein>
<feature type="transmembrane region" description="Helical" evidence="6">
    <location>
        <begin position="329"/>
        <end position="348"/>
    </location>
</feature>